<dbReference type="EMBL" id="KV454429">
    <property type="protein sequence ID" value="ODQ80693.1"/>
    <property type="molecule type" value="Genomic_DNA"/>
</dbReference>
<dbReference type="STRING" id="984486.A0A1E3QSL3"/>
<evidence type="ECO:0000256" key="5">
    <source>
        <dbReference type="ARBA" id="ARBA00014846"/>
    </source>
</evidence>
<comment type="function">
    <text evidence="2">Has kinase activity and phosphorylates inositol-1,3,4,5,6-pentakisphosphate (Ins(1,3,4,5,6)P5) to produce 1,2,3,4,5,6-hexakisphosphate (InsP6), also known as phytate.</text>
</comment>
<dbReference type="Pfam" id="PF06090">
    <property type="entry name" value="Ins_P5_2-kin"/>
    <property type="match status" value="1"/>
</dbReference>
<protein>
    <recommendedName>
        <fullName evidence="5 10">Inositol-pentakisphosphate 2-kinase</fullName>
        <ecNumber evidence="4 10">2.7.1.158</ecNumber>
    </recommendedName>
</protein>
<dbReference type="EC" id="2.7.1.158" evidence="4 10"/>
<dbReference type="GO" id="GO:0005634">
    <property type="term" value="C:nucleus"/>
    <property type="evidence" value="ECO:0007669"/>
    <property type="project" value="TreeGrafter"/>
</dbReference>
<keyword evidence="8 10" id="KW-0418">Kinase</keyword>
<dbReference type="PANTHER" id="PTHR14456:SF2">
    <property type="entry name" value="INOSITOL-PENTAKISPHOSPHATE 2-KINASE"/>
    <property type="match status" value="1"/>
</dbReference>
<dbReference type="Gene3D" id="3.30.200.110">
    <property type="entry name" value="Inositol-pentakisphosphate 2-kinase, N-lobe"/>
    <property type="match status" value="1"/>
</dbReference>
<evidence type="ECO:0000256" key="6">
    <source>
        <dbReference type="ARBA" id="ARBA00022679"/>
    </source>
</evidence>
<reference evidence="12" key="1">
    <citation type="submission" date="2016-05" db="EMBL/GenBank/DDBJ databases">
        <title>Comparative genomics of biotechnologically important yeasts.</title>
        <authorList>
            <consortium name="DOE Joint Genome Institute"/>
            <person name="Riley R."/>
            <person name="Haridas S."/>
            <person name="Wolfe K.H."/>
            <person name="Lopes M.R."/>
            <person name="Hittinger C.T."/>
            <person name="Goker M."/>
            <person name="Salamov A."/>
            <person name="Wisecaver J."/>
            <person name="Long T.M."/>
            <person name="Aerts A.L."/>
            <person name="Barry K."/>
            <person name="Choi C."/>
            <person name="Clum A."/>
            <person name="Coughlan A.Y."/>
            <person name="Deshpande S."/>
            <person name="Douglass A.P."/>
            <person name="Hanson S.J."/>
            <person name="Klenk H.-P."/>
            <person name="Labutti K."/>
            <person name="Lapidus A."/>
            <person name="Lindquist E."/>
            <person name="Lipzen A."/>
            <person name="Meier-Kolthoff J.P."/>
            <person name="Ohm R.A."/>
            <person name="Otillar R.P."/>
            <person name="Pangilinan J."/>
            <person name="Peng Y."/>
            <person name="Rokas A."/>
            <person name="Rosa C.A."/>
            <person name="Scheuner C."/>
            <person name="Sibirny A.A."/>
            <person name="Slot J.C."/>
            <person name="Stielow J.B."/>
            <person name="Sun H."/>
            <person name="Kurtzman C.P."/>
            <person name="Blackwell M."/>
            <person name="Grigoriev I.V."/>
            <person name="Jeffries T.W."/>
        </authorList>
    </citation>
    <scope>NUCLEOTIDE SEQUENCE [LARGE SCALE GENOMIC DNA]</scope>
    <source>
        <strain evidence="12">NRRL Y-12698</strain>
    </source>
</reference>
<evidence type="ECO:0000256" key="9">
    <source>
        <dbReference type="ARBA" id="ARBA00022840"/>
    </source>
</evidence>
<dbReference type="OrthoDB" id="272370at2759"/>
<evidence type="ECO:0000313" key="11">
    <source>
        <dbReference type="EMBL" id="ODQ80693.1"/>
    </source>
</evidence>
<evidence type="ECO:0000256" key="7">
    <source>
        <dbReference type="ARBA" id="ARBA00022741"/>
    </source>
</evidence>
<evidence type="ECO:0000256" key="2">
    <source>
        <dbReference type="ARBA" id="ARBA00003979"/>
    </source>
</evidence>
<proteinExistence type="inferred from homology"/>
<sequence>MSLLETTPADWEYFTKGNANLLFRYRGPLGKYTDKLLRVRLFNDLPDYVSTKTIVQYVKTNFEESFHKELCEQELVKVSPDFLTGLSERCGHTLMCDDYALVMPNLLRGVVQSVKLAKNCILHIAQEEGSEVVTLEFKPKWLYDNTRIYCRNCAHGQMQGVPRHFCPLDLLHIERVTGAIDDMFLEMKKDETKGILSYKSVLVSFFTNSDILHRLKRIQSRSTQSVKDITSAGDVTEELSLSMTLRDVTLFVEMRQGGTEYSESSDLFLIDGVAFSCKCYVIDLDLKANSKFRHWAKTEQKLQEYYDRTELDAWPGCFRK</sequence>
<dbReference type="GO" id="GO:0032958">
    <property type="term" value="P:inositol phosphate biosynthetic process"/>
    <property type="evidence" value="ECO:0007669"/>
    <property type="project" value="TreeGrafter"/>
</dbReference>
<keyword evidence="9 10" id="KW-0067">ATP-binding</keyword>
<evidence type="ECO:0000256" key="8">
    <source>
        <dbReference type="ARBA" id="ARBA00022777"/>
    </source>
</evidence>
<dbReference type="GeneID" id="30150474"/>
<name>A0A1E3QSL3_9ASCO</name>
<evidence type="ECO:0000256" key="3">
    <source>
        <dbReference type="ARBA" id="ARBA00008305"/>
    </source>
</evidence>
<comment type="catalytic activity">
    <reaction evidence="1 10">
        <text>1D-myo-inositol 1,3,4,5,6-pentakisphosphate + ATP = 1D-myo-inositol hexakisphosphate + ADP + H(+)</text>
        <dbReference type="Rhea" id="RHEA:20313"/>
        <dbReference type="ChEBI" id="CHEBI:15378"/>
        <dbReference type="ChEBI" id="CHEBI:30616"/>
        <dbReference type="ChEBI" id="CHEBI:57733"/>
        <dbReference type="ChEBI" id="CHEBI:58130"/>
        <dbReference type="ChEBI" id="CHEBI:456216"/>
        <dbReference type="EC" id="2.7.1.158"/>
    </reaction>
</comment>
<keyword evidence="7 10" id="KW-0547">Nucleotide-binding</keyword>
<keyword evidence="6 10" id="KW-0808">Transferase</keyword>
<evidence type="ECO:0000256" key="10">
    <source>
        <dbReference type="RuleBase" id="RU364126"/>
    </source>
</evidence>
<evidence type="ECO:0000256" key="1">
    <source>
        <dbReference type="ARBA" id="ARBA00001774"/>
    </source>
</evidence>
<evidence type="ECO:0000313" key="12">
    <source>
        <dbReference type="Proteomes" id="UP000094336"/>
    </source>
</evidence>
<dbReference type="AlphaFoldDB" id="A0A1E3QSL3"/>
<dbReference type="PANTHER" id="PTHR14456">
    <property type="entry name" value="INOSITOL POLYPHOSPHATE KINASE 1"/>
    <property type="match status" value="1"/>
</dbReference>
<dbReference type="GO" id="GO:0035299">
    <property type="term" value="F:inositol-1,3,4,5,6-pentakisphosphate 2-kinase activity"/>
    <property type="evidence" value="ECO:0007669"/>
    <property type="project" value="UniProtKB-EC"/>
</dbReference>
<accession>A0A1E3QSL3</accession>
<dbReference type="InterPro" id="IPR009286">
    <property type="entry name" value="Ins_P5_2-kin"/>
</dbReference>
<evidence type="ECO:0000256" key="4">
    <source>
        <dbReference type="ARBA" id="ARBA00012023"/>
    </source>
</evidence>
<dbReference type="Proteomes" id="UP000094336">
    <property type="component" value="Unassembled WGS sequence"/>
</dbReference>
<dbReference type="InterPro" id="IPR043001">
    <property type="entry name" value="IP5_2-K_N_lobe"/>
</dbReference>
<comment type="function">
    <text evidence="10">Phosphorylates Ins(1,3,4,5,6)P5 at position 2 to form Ins(1,2,3,4,5,6)P6 (InsP6 or phytate).</text>
</comment>
<comment type="domain">
    <text evidence="10">The EXKPK motif is conserved in inositol-pentakisphosphate 2-kinases of both family 1 and 2.</text>
</comment>
<organism evidence="11 12">
    <name type="scientific">Babjeviella inositovora NRRL Y-12698</name>
    <dbReference type="NCBI Taxonomy" id="984486"/>
    <lineage>
        <taxon>Eukaryota</taxon>
        <taxon>Fungi</taxon>
        <taxon>Dikarya</taxon>
        <taxon>Ascomycota</taxon>
        <taxon>Saccharomycotina</taxon>
        <taxon>Pichiomycetes</taxon>
        <taxon>Serinales incertae sedis</taxon>
        <taxon>Babjeviella</taxon>
    </lineage>
</organism>
<comment type="similarity">
    <text evidence="3">Belongs to the IPK1 type 1 family.</text>
</comment>
<gene>
    <name evidence="11" type="ORF">BABINDRAFT_7397</name>
</gene>
<keyword evidence="12" id="KW-1185">Reference proteome</keyword>
<dbReference type="RefSeq" id="XP_018986021.1">
    <property type="nucleotide sequence ID" value="XM_019132621.1"/>
</dbReference>
<dbReference type="GO" id="GO:0005524">
    <property type="term" value="F:ATP binding"/>
    <property type="evidence" value="ECO:0007669"/>
    <property type="project" value="UniProtKB-KW"/>
</dbReference>